<dbReference type="Proteomes" id="UP000287198">
    <property type="component" value="Unassembled WGS sequence"/>
</dbReference>
<proteinExistence type="predicted"/>
<protein>
    <submittedName>
        <fullName evidence="1">Uncharacterized protein</fullName>
    </submittedName>
</protein>
<comment type="caution">
    <text evidence="1">The sequence shown here is derived from an EMBL/GenBank/DDBJ whole genome shotgun (WGS) entry which is preliminary data.</text>
</comment>
<keyword evidence="2" id="KW-1185">Reference proteome</keyword>
<dbReference type="EMBL" id="PIPW01000001">
    <property type="protein sequence ID" value="RUO54492.1"/>
    <property type="molecule type" value="Genomic_DNA"/>
</dbReference>
<accession>A0A432Y0M5</accession>
<dbReference type="AlphaFoldDB" id="A0A432Y0M5"/>
<dbReference type="RefSeq" id="WP_126761926.1">
    <property type="nucleotide sequence ID" value="NZ_JBHLTZ010000004.1"/>
</dbReference>
<evidence type="ECO:0000313" key="1">
    <source>
        <dbReference type="EMBL" id="RUO54492.1"/>
    </source>
</evidence>
<name>A0A432Y0M5_9GAMM</name>
<gene>
    <name evidence="1" type="ORF">CWI69_03530</name>
</gene>
<sequence>MFDAPAVTEQTVFYVRSWPLAKHDSALLQESALQQQVILILTETALVQLWQQPDELAQFPYTCYAIQTEIQALRDTVAELNELPFPAFIMQLNDASWVELTLQSQLVTYFA</sequence>
<dbReference type="OrthoDB" id="6240905at2"/>
<organism evidence="1 2">
    <name type="scientific">Pseudidiomarina halophila</name>
    <dbReference type="NCBI Taxonomy" id="1449799"/>
    <lineage>
        <taxon>Bacteria</taxon>
        <taxon>Pseudomonadati</taxon>
        <taxon>Pseudomonadota</taxon>
        <taxon>Gammaproteobacteria</taxon>
        <taxon>Alteromonadales</taxon>
        <taxon>Idiomarinaceae</taxon>
        <taxon>Pseudidiomarina</taxon>
    </lineage>
</organism>
<evidence type="ECO:0000313" key="2">
    <source>
        <dbReference type="Proteomes" id="UP000287198"/>
    </source>
</evidence>
<reference evidence="2" key="1">
    <citation type="journal article" date="2018" name="Front. Microbiol.">
        <title>Genome-Based Analysis Reveals the Taxonomy and Diversity of the Family Idiomarinaceae.</title>
        <authorList>
            <person name="Liu Y."/>
            <person name="Lai Q."/>
            <person name="Shao Z."/>
        </authorList>
    </citation>
    <scope>NUCLEOTIDE SEQUENCE [LARGE SCALE GENOMIC DNA]</scope>
    <source>
        <strain evidence="2">BH195</strain>
    </source>
</reference>